<evidence type="ECO:0008006" key="3">
    <source>
        <dbReference type="Google" id="ProtNLM"/>
    </source>
</evidence>
<accession>A0ABN5CJQ1</accession>
<evidence type="ECO:0000313" key="2">
    <source>
        <dbReference type="Proteomes" id="UP000016521"/>
    </source>
</evidence>
<proteinExistence type="predicted"/>
<organism evidence="1 2">
    <name type="scientific">Pseudoalteromonas piscicida</name>
    <dbReference type="NCBI Taxonomy" id="43662"/>
    <lineage>
        <taxon>Bacteria</taxon>
        <taxon>Pseudomonadati</taxon>
        <taxon>Pseudomonadota</taxon>
        <taxon>Gammaproteobacteria</taxon>
        <taxon>Alteromonadales</taxon>
        <taxon>Pseudoalteromonadaceae</taxon>
        <taxon>Pseudoalteromonas</taxon>
    </lineage>
</organism>
<gene>
    <name evidence="1" type="ORF">PPIS_a4335</name>
</gene>
<keyword evidence="2" id="KW-1185">Reference proteome</keyword>
<name>A0ABN5CJQ1_PSEO7</name>
<protein>
    <recommendedName>
        <fullName evidence="3">Lipopolysaccharide biosynthesis protein</fullName>
    </recommendedName>
</protein>
<dbReference type="Proteomes" id="UP000016521">
    <property type="component" value="Chromosome I"/>
</dbReference>
<dbReference type="EMBL" id="CP011924">
    <property type="protein sequence ID" value="ATD08976.1"/>
    <property type="molecule type" value="Genomic_DNA"/>
</dbReference>
<reference evidence="1 2" key="1">
    <citation type="submission" date="2015-06" db="EMBL/GenBank/DDBJ databases">
        <authorList>
            <person name="Xie B.-B."/>
            <person name="Rong J.-C."/>
            <person name="Qin Q.-L."/>
            <person name="Zhang Y.-Z."/>
        </authorList>
    </citation>
    <scope>NUCLEOTIDE SEQUENCE [LARGE SCALE GENOMIC DNA]</scope>
    <source>
        <strain evidence="1 2">JCM 20779</strain>
    </source>
</reference>
<evidence type="ECO:0000313" key="1">
    <source>
        <dbReference type="EMBL" id="ATD08976.1"/>
    </source>
</evidence>
<sequence length="317" mass="37273">MLAPQVFGYDEKLKDALAKHCSFSLFFNERPGNSFLIKAGIRLNFRPLTFVLTYFYFQKIARFLDKHEIDQVLIINPEATPEWFLKMVSQKKIKLTIYLWDSIVNKPGSKKLARHADKVWSFDPKDCESYGYHYKPLFYSENFITSQKHQYDLSFIGTLHGDRYLVVNKVLENLYGLKTYKFFYCPSKLMFLFHKYISRKWWSVRFSDVDFEPLKPAEVNSVLASSFAILDVHSPNQSGLTMRTIETLGNGKKMLTTNLNIKEEHFYDETYVKCFDRSNLDQLTPEELEKFVKSKPDKKLDMHSQHIDKWIGSLLDG</sequence>